<keyword evidence="1" id="KW-0472">Membrane</keyword>
<comment type="caution">
    <text evidence="2">The sequence shown here is derived from an EMBL/GenBank/DDBJ whole genome shotgun (WGS) entry which is preliminary data.</text>
</comment>
<dbReference type="Proteomes" id="UP000289691">
    <property type="component" value="Unassembled WGS sequence"/>
</dbReference>
<dbReference type="AlphaFoldDB" id="A0A498L307"/>
<keyword evidence="1" id="KW-1133">Transmembrane helix</keyword>
<evidence type="ECO:0000313" key="3">
    <source>
        <dbReference type="Proteomes" id="UP000289691"/>
    </source>
</evidence>
<organism evidence="2 3">
    <name type="scientific">Halorientalis pallida</name>
    <dbReference type="NCBI Taxonomy" id="2479928"/>
    <lineage>
        <taxon>Archaea</taxon>
        <taxon>Methanobacteriati</taxon>
        <taxon>Methanobacteriota</taxon>
        <taxon>Stenosarchaea group</taxon>
        <taxon>Halobacteria</taxon>
        <taxon>Halobacteriales</taxon>
        <taxon>Haloarculaceae</taxon>
        <taxon>Halorientalis</taxon>
    </lineage>
</organism>
<dbReference type="EMBL" id="RDFA01000003">
    <property type="protein sequence ID" value="RXK49264.1"/>
    <property type="molecule type" value="Genomic_DNA"/>
</dbReference>
<proteinExistence type="predicted"/>
<dbReference type="OrthoDB" id="233797at2157"/>
<reference evidence="2 3" key="1">
    <citation type="submission" date="2019-01" db="EMBL/GenBank/DDBJ databases">
        <title>Halorientalis sp. F13-25 a new haloarchaeum isolated from hypersaline water.</title>
        <authorList>
            <person name="Ana D.-V."/>
            <person name="Cristina S.-P."/>
            <person name="Antonio V."/>
        </authorList>
    </citation>
    <scope>NUCLEOTIDE SEQUENCE [LARGE SCALE GENOMIC DNA]</scope>
    <source>
        <strain evidence="2 3">F13-25</strain>
    </source>
</reference>
<feature type="transmembrane region" description="Helical" evidence="1">
    <location>
        <begin position="12"/>
        <end position="32"/>
    </location>
</feature>
<accession>A0A498L307</accession>
<protein>
    <submittedName>
        <fullName evidence="2">Uncharacterized protein</fullName>
    </submittedName>
</protein>
<dbReference type="RefSeq" id="WP_129068860.1">
    <property type="nucleotide sequence ID" value="NZ_RDFA01000003.1"/>
</dbReference>
<gene>
    <name evidence="2" type="ORF">EAF64_10115</name>
</gene>
<keyword evidence="3" id="KW-1185">Reference proteome</keyword>
<evidence type="ECO:0000313" key="2">
    <source>
        <dbReference type="EMBL" id="RXK49264.1"/>
    </source>
</evidence>
<name>A0A498L307_9EURY</name>
<evidence type="ECO:0000256" key="1">
    <source>
        <dbReference type="SAM" id="Phobius"/>
    </source>
</evidence>
<keyword evidence="1" id="KW-0812">Transmembrane</keyword>
<sequence>MSAREFPSSWTDPSYVATIVMVLATGSLFFYAALRPGEPSPETVGFVVLWVSAPATVAYELARRLG</sequence>